<dbReference type="PANTHER" id="PTHR39142">
    <property type="entry name" value="MID1P"/>
    <property type="match status" value="1"/>
</dbReference>
<organism evidence="2 3">
    <name type="scientific">Thanatephorus cucumeris (strain AG1-IB / isolate 7/3/14)</name>
    <name type="common">Lettuce bottom rot fungus</name>
    <name type="synonym">Rhizoctonia solani</name>
    <dbReference type="NCBI Taxonomy" id="1108050"/>
    <lineage>
        <taxon>Eukaryota</taxon>
        <taxon>Fungi</taxon>
        <taxon>Dikarya</taxon>
        <taxon>Basidiomycota</taxon>
        <taxon>Agaricomycotina</taxon>
        <taxon>Agaricomycetes</taxon>
        <taxon>Cantharellales</taxon>
        <taxon>Ceratobasidiaceae</taxon>
        <taxon>Rhizoctonia</taxon>
        <taxon>Rhizoctonia solani AG-1</taxon>
    </lineage>
</organism>
<dbReference type="GO" id="GO:0098703">
    <property type="term" value="P:calcium ion import across plasma membrane"/>
    <property type="evidence" value="ECO:0007669"/>
    <property type="project" value="InterPro"/>
</dbReference>
<accession>A0A0B7F7T4</accession>
<feature type="chain" id="PRO_5002130175" evidence="1">
    <location>
        <begin position="24"/>
        <end position="504"/>
    </location>
</feature>
<gene>
    <name evidence="2" type="ORF">RSOLAG1IB_06037</name>
</gene>
<keyword evidence="3" id="KW-1185">Reference proteome</keyword>
<proteinExistence type="predicted"/>
<dbReference type="OrthoDB" id="5405745at2759"/>
<protein>
    <submittedName>
        <fullName evidence="2">Stretch-activated cation channel MID1</fullName>
    </submittedName>
</protein>
<dbReference type="STRING" id="1108050.A0A0B7F7T4"/>
<reference evidence="2 3" key="1">
    <citation type="submission" date="2014-11" db="EMBL/GenBank/DDBJ databases">
        <authorList>
            <person name="Wibberg Daniel"/>
        </authorList>
    </citation>
    <scope>NUCLEOTIDE SEQUENCE [LARGE SCALE GENOMIC DNA]</scope>
    <source>
        <strain evidence="2">Rhizoctonia solani AG1-IB 7/3/14</strain>
    </source>
</reference>
<dbReference type="InterPro" id="IPR024338">
    <property type="entry name" value="MID1/Yam8"/>
</dbReference>
<dbReference type="Pfam" id="PF12929">
    <property type="entry name" value="Mid1"/>
    <property type="match status" value="1"/>
</dbReference>
<dbReference type="Proteomes" id="UP000059188">
    <property type="component" value="Unassembled WGS sequence"/>
</dbReference>
<evidence type="ECO:0000313" key="3">
    <source>
        <dbReference type="Proteomes" id="UP000059188"/>
    </source>
</evidence>
<dbReference type="GO" id="GO:0005262">
    <property type="term" value="F:calcium channel activity"/>
    <property type="evidence" value="ECO:0007669"/>
    <property type="project" value="InterPro"/>
</dbReference>
<evidence type="ECO:0000313" key="2">
    <source>
        <dbReference type="EMBL" id="CEL52969.1"/>
    </source>
</evidence>
<sequence length="504" mass="54273">MRALSAHLLSVLVVFGPLHVVRAQTINVALPFRRTFSLSVSAAPLLLSLPTQSDSYWLSVALCGAVLPYPRFFISNESSITSPGPGGVQGSQAGEELNLNEGLITYQVQTSSGGTFAIWPSAGAGANWTLDVAAIQDSSPVHRRLSQLPLLGDTTATRAIIFSPPFFAPAIEEPMYPNYTFQETTPFVPPLPSSMEPNATLLLFPTANANATVWLTNSACALTSKLGGVITTTTTRTVYRDSNGWRRQWFVDGLSASTNYTAYVVEDGARVSGPSYLRTKSDSFPCPLVHSVPYCPEVSYPVPLPAPPGSATSYTDDNLPQSIRDVAVSSLANFTKSLRTFPCGRDWYSRLQTCSGCQAAYRKWVCSIVFPRCGEPIPEESLRSPSGPLTSQFSLNDGGNGDGQTFDLNPLPQAALAERKDGVPRSSFLPNMNVAYNELLPCMETCFIVDRSCPPLLGWKCPSVLVNANVSYGLGFIDSWDGTIEGGGHPGVAQDEFGRIWCNG</sequence>
<dbReference type="AlphaFoldDB" id="A0A0B7F7T4"/>
<dbReference type="EMBL" id="LN679110">
    <property type="protein sequence ID" value="CEL52969.1"/>
    <property type="molecule type" value="Genomic_DNA"/>
</dbReference>
<name>A0A0B7F7T4_THACB</name>
<feature type="signal peptide" evidence="1">
    <location>
        <begin position="1"/>
        <end position="23"/>
    </location>
</feature>
<keyword evidence="1" id="KW-0732">Signal</keyword>
<dbReference type="PANTHER" id="PTHR39142:SF1">
    <property type="entry name" value="AEL197CP"/>
    <property type="match status" value="1"/>
</dbReference>
<evidence type="ECO:0000256" key="1">
    <source>
        <dbReference type="SAM" id="SignalP"/>
    </source>
</evidence>